<dbReference type="InterPro" id="IPR002402">
    <property type="entry name" value="Cyt_P450_E_grp-II"/>
</dbReference>
<evidence type="ECO:0000256" key="1">
    <source>
        <dbReference type="ARBA" id="ARBA00001971"/>
    </source>
</evidence>
<keyword evidence="6" id="KW-0408">Iron</keyword>
<proteinExistence type="inferred from homology"/>
<dbReference type="InterPro" id="IPR050476">
    <property type="entry name" value="Insect_CytP450_Detox"/>
</dbReference>
<dbReference type="SUPFAM" id="SSF48264">
    <property type="entry name" value="Cytochrome P450"/>
    <property type="match status" value="1"/>
</dbReference>
<dbReference type="PANTHER" id="PTHR24292">
    <property type="entry name" value="CYTOCHROME P450"/>
    <property type="match status" value="1"/>
</dbReference>
<keyword evidence="3" id="KW-0349">Heme</keyword>
<dbReference type="GO" id="GO:0016705">
    <property type="term" value="F:oxidoreductase activity, acting on paired donors, with incorporation or reduction of molecular oxygen"/>
    <property type="evidence" value="ECO:0007669"/>
    <property type="project" value="InterPro"/>
</dbReference>
<keyword evidence="10" id="KW-1185">Reference proteome</keyword>
<comment type="similarity">
    <text evidence="2">Belongs to the cytochrome P450 family.</text>
</comment>
<comment type="caution">
    <text evidence="9">The sequence shown here is derived from an EMBL/GenBank/DDBJ whole genome shotgun (WGS) entry which is preliminary data.</text>
</comment>
<gene>
    <name evidence="9" type="ORF">FMOSSE_LOCUS13669</name>
</gene>
<feature type="non-terminal residue" evidence="9">
    <location>
        <position position="453"/>
    </location>
</feature>
<keyword evidence="7" id="KW-0503">Monooxygenase</keyword>
<dbReference type="PRINTS" id="PR00464">
    <property type="entry name" value="EP450II"/>
</dbReference>
<evidence type="ECO:0000256" key="5">
    <source>
        <dbReference type="ARBA" id="ARBA00023002"/>
    </source>
</evidence>
<dbReference type="Proteomes" id="UP000789375">
    <property type="component" value="Unassembled WGS sequence"/>
</dbReference>
<sequence>NITQPNSAPLPSKNPNIYIMDIRNYTWVNSFEITNANVTNNSDPSPSTPKSSPIIFVTNSELGTIKIAIASIGGTLGAVIIIACGFLFYKWNRKRKDHSLRYINEEHTLPGNVVEHNNTYKIYQSIRVPEGLKDVPTLNYFGYIISLLSNEGPDKLWENSQKVLEKEGIGKVWFNGAWHIITTDLGLTKDVFTRADLFPKPSIEELFPGSLLASYYGTNVVFSNGDVWKRHRYIINPAFKSLPMHVFDETALKLLKVIEKVDNGPIEVKDLMHRLTLDVLGRAAFGFDFNNLEDPTNVYATTYKEVTEECDKPIYFILPFLENIPYFYRTEARKKVAKINDLFNGLIETKRKSMETDELGKKIDNNSADMLERMINAANDPKYPMSNEEMRSNLAIFMLAGHDTTANALATVLYVLATHKDVQSKVRDEILRVLDDNLTPTIEQQRELKYMNM</sequence>
<keyword evidence="8" id="KW-0812">Transmembrane</keyword>
<keyword evidence="8" id="KW-0472">Membrane</keyword>
<comment type="cofactor">
    <cofactor evidence="1">
        <name>heme</name>
        <dbReference type="ChEBI" id="CHEBI:30413"/>
    </cofactor>
</comment>
<keyword evidence="5" id="KW-0560">Oxidoreductase</keyword>
<dbReference type="AlphaFoldDB" id="A0A9N9N1M6"/>
<organism evidence="9 10">
    <name type="scientific">Funneliformis mosseae</name>
    <name type="common">Endomycorrhizal fungus</name>
    <name type="synonym">Glomus mosseae</name>
    <dbReference type="NCBI Taxonomy" id="27381"/>
    <lineage>
        <taxon>Eukaryota</taxon>
        <taxon>Fungi</taxon>
        <taxon>Fungi incertae sedis</taxon>
        <taxon>Mucoromycota</taxon>
        <taxon>Glomeromycotina</taxon>
        <taxon>Glomeromycetes</taxon>
        <taxon>Glomerales</taxon>
        <taxon>Glomeraceae</taxon>
        <taxon>Funneliformis</taxon>
    </lineage>
</organism>
<evidence type="ECO:0000256" key="2">
    <source>
        <dbReference type="ARBA" id="ARBA00010617"/>
    </source>
</evidence>
<keyword evidence="8" id="KW-1133">Transmembrane helix</keyword>
<dbReference type="EMBL" id="CAJVPP010008552">
    <property type="protein sequence ID" value="CAG8697785.1"/>
    <property type="molecule type" value="Genomic_DNA"/>
</dbReference>
<accession>A0A9N9N1M6</accession>
<dbReference type="InterPro" id="IPR001128">
    <property type="entry name" value="Cyt_P450"/>
</dbReference>
<dbReference type="Gene3D" id="1.10.630.10">
    <property type="entry name" value="Cytochrome P450"/>
    <property type="match status" value="1"/>
</dbReference>
<dbReference type="PANTHER" id="PTHR24292:SF102">
    <property type="entry name" value="CYTOCHROME P450 FAMILY-RELATED"/>
    <property type="match status" value="1"/>
</dbReference>
<evidence type="ECO:0000256" key="7">
    <source>
        <dbReference type="ARBA" id="ARBA00023033"/>
    </source>
</evidence>
<keyword evidence="4" id="KW-0479">Metal-binding</keyword>
<dbReference type="GO" id="GO:0020037">
    <property type="term" value="F:heme binding"/>
    <property type="evidence" value="ECO:0007669"/>
    <property type="project" value="InterPro"/>
</dbReference>
<evidence type="ECO:0000256" key="4">
    <source>
        <dbReference type="ARBA" id="ARBA00022723"/>
    </source>
</evidence>
<evidence type="ECO:0000256" key="3">
    <source>
        <dbReference type="ARBA" id="ARBA00022617"/>
    </source>
</evidence>
<dbReference type="Pfam" id="PF00067">
    <property type="entry name" value="p450"/>
    <property type="match status" value="1"/>
</dbReference>
<evidence type="ECO:0000313" key="10">
    <source>
        <dbReference type="Proteomes" id="UP000789375"/>
    </source>
</evidence>
<dbReference type="GO" id="GO:0004497">
    <property type="term" value="F:monooxygenase activity"/>
    <property type="evidence" value="ECO:0007669"/>
    <property type="project" value="UniProtKB-KW"/>
</dbReference>
<name>A0A9N9N1M6_FUNMO</name>
<dbReference type="GO" id="GO:0005506">
    <property type="term" value="F:iron ion binding"/>
    <property type="evidence" value="ECO:0007669"/>
    <property type="project" value="InterPro"/>
</dbReference>
<reference evidence="9" key="1">
    <citation type="submission" date="2021-06" db="EMBL/GenBank/DDBJ databases">
        <authorList>
            <person name="Kallberg Y."/>
            <person name="Tangrot J."/>
            <person name="Rosling A."/>
        </authorList>
    </citation>
    <scope>NUCLEOTIDE SEQUENCE</scope>
    <source>
        <strain evidence="9">87-6 pot B 2015</strain>
    </source>
</reference>
<feature type="transmembrane region" description="Helical" evidence="8">
    <location>
        <begin position="67"/>
        <end position="89"/>
    </location>
</feature>
<feature type="non-terminal residue" evidence="9">
    <location>
        <position position="1"/>
    </location>
</feature>
<evidence type="ECO:0000256" key="8">
    <source>
        <dbReference type="SAM" id="Phobius"/>
    </source>
</evidence>
<dbReference type="InterPro" id="IPR036396">
    <property type="entry name" value="Cyt_P450_sf"/>
</dbReference>
<evidence type="ECO:0000313" key="9">
    <source>
        <dbReference type="EMBL" id="CAG8697785.1"/>
    </source>
</evidence>
<protein>
    <submittedName>
        <fullName evidence="9">5610_t:CDS:1</fullName>
    </submittedName>
</protein>
<evidence type="ECO:0000256" key="6">
    <source>
        <dbReference type="ARBA" id="ARBA00023004"/>
    </source>
</evidence>